<comment type="similarity">
    <text evidence="7">Belongs to the transglycosylase MltG family.</text>
</comment>
<evidence type="ECO:0000256" key="6">
    <source>
        <dbReference type="ARBA" id="ARBA00023316"/>
    </source>
</evidence>
<evidence type="ECO:0000256" key="7">
    <source>
        <dbReference type="HAMAP-Rule" id="MF_02065"/>
    </source>
</evidence>
<feature type="transmembrane region" description="Helical" evidence="7">
    <location>
        <begin position="9"/>
        <end position="28"/>
    </location>
</feature>
<comment type="catalytic activity">
    <reaction evidence="7">
        <text>a peptidoglycan chain = a peptidoglycan chain with N-acetyl-1,6-anhydromuramyl-[peptide] at the reducing end + a peptidoglycan chain with N-acetylglucosamine at the non-reducing end.</text>
        <dbReference type="EC" id="4.2.2.29"/>
    </reaction>
</comment>
<dbReference type="NCBIfam" id="TIGR00247">
    <property type="entry name" value="endolytic transglycosylase MltG"/>
    <property type="match status" value="1"/>
</dbReference>
<dbReference type="PANTHER" id="PTHR30518:SF2">
    <property type="entry name" value="ENDOLYTIC MUREIN TRANSGLYCOSYLASE"/>
    <property type="match status" value="1"/>
</dbReference>
<dbReference type="InterPro" id="IPR003770">
    <property type="entry name" value="MLTG-like"/>
</dbReference>
<dbReference type="EMBL" id="JAYXHS010000002">
    <property type="protein sequence ID" value="MEC5386520.1"/>
    <property type="molecule type" value="Genomic_DNA"/>
</dbReference>
<dbReference type="EC" id="4.2.2.29" evidence="7"/>
<keyword evidence="5 7" id="KW-0456">Lyase</keyword>
<keyword evidence="2 7" id="KW-0812">Transmembrane</keyword>
<name>A0ABU6K6A1_9RHOO</name>
<organism evidence="8 9">
    <name type="scientific">Uliginosibacterium silvisoli</name>
    <dbReference type="NCBI Taxonomy" id="3114758"/>
    <lineage>
        <taxon>Bacteria</taxon>
        <taxon>Pseudomonadati</taxon>
        <taxon>Pseudomonadota</taxon>
        <taxon>Betaproteobacteria</taxon>
        <taxon>Rhodocyclales</taxon>
        <taxon>Zoogloeaceae</taxon>
        <taxon>Uliginosibacterium</taxon>
    </lineage>
</organism>
<keyword evidence="1 7" id="KW-1003">Cell membrane</keyword>
<gene>
    <name evidence="7 8" type="primary">mltG</name>
    <name evidence="8" type="ORF">VVD49_12350</name>
</gene>
<evidence type="ECO:0000256" key="5">
    <source>
        <dbReference type="ARBA" id="ARBA00023239"/>
    </source>
</evidence>
<comment type="subcellular location">
    <subcellularLocation>
        <location evidence="7">Cell inner membrane</location>
        <topology evidence="7">Single-pass membrane protein</topology>
    </subcellularLocation>
</comment>
<sequence length="333" mass="36943">MLRLFSRLFWWGIVCAIVVAGLAVWYALQPLSQRATVLDVEVARGGTMRDVARQISQQGIDVSPTFLVWAARLSGRANRMQAGNYRIEQGITPWGLIMLLSSGSTSYAQVAFIEGWNFRQLRAALDAMPDLNHDTLGLSDADVLAKLGMQDASPEGLFFPDTYFVSRGVSDLEVLRRAHEQLQKVLDREWAQRSPGLPVNTAYEGLTLASVIEKETGTAADRDKVASVFVNRLRIGMPLQSDPTVIYGIGVNFDGNLRRRDLQADNPYNSYTRRGLPPTPIAMPGLAAMRAAFNPARTDFLYFVSRGDGSSQFSRSLEEHNRAVARYQKGKGR</sequence>
<evidence type="ECO:0000313" key="8">
    <source>
        <dbReference type="EMBL" id="MEC5386520.1"/>
    </source>
</evidence>
<keyword evidence="6 7" id="KW-0961">Cell wall biogenesis/degradation</keyword>
<keyword evidence="4 7" id="KW-0472">Membrane</keyword>
<dbReference type="Gene3D" id="3.30.1490.480">
    <property type="entry name" value="Endolytic murein transglycosylase"/>
    <property type="match status" value="1"/>
</dbReference>
<proteinExistence type="inferred from homology"/>
<dbReference type="RefSeq" id="WP_327599484.1">
    <property type="nucleotide sequence ID" value="NZ_JAYXHS010000002.1"/>
</dbReference>
<dbReference type="Gene3D" id="3.30.160.60">
    <property type="entry name" value="Classic Zinc Finger"/>
    <property type="match status" value="1"/>
</dbReference>
<dbReference type="CDD" id="cd08010">
    <property type="entry name" value="MltG_like"/>
    <property type="match status" value="1"/>
</dbReference>
<evidence type="ECO:0000256" key="2">
    <source>
        <dbReference type="ARBA" id="ARBA00022692"/>
    </source>
</evidence>
<dbReference type="PANTHER" id="PTHR30518">
    <property type="entry name" value="ENDOLYTIC MUREIN TRANSGLYCOSYLASE"/>
    <property type="match status" value="1"/>
</dbReference>
<dbReference type="Pfam" id="PF02618">
    <property type="entry name" value="YceG"/>
    <property type="match status" value="1"/>
</dbReference>
<keyword evidence="9" id="KW-1185">Reference proteome</keyword>
<reference evidence="8 9" key="1">
    <citation type="submission" date="2024-01" db="EMBL/GenBank/DDBJ databases">
        <title>Uliginosibacterium soil sp. nov.</title>
        <authorList>
            <person name="Lv Y."/>
        </authorList>
    </citation>
    <scope>NUCLEOTIDE SEQUENCE [LARGE SCALE GENOMIC DNA]</scope>
    <source>
        <strain evidence="8 9">H3</strain>
    </source>
</reference>
<evidence type="ECO:0000313" key="9">
    <source>
        <dbReference type="Proteomes" id="UP001331561"/>
    </source>
</evidence>
<comment type="function">
    <text evidence="7">Functions as a peptidoglycan terminase that cleaves nascent peptidoglycan strands endolytically to terminate their elongation.</text>
</comment>
<evidence type="ECO:0000256" key="3">
    <source>
        <dbReference type="ARBA" id="ARBA00022989"/>
    </source>
</evidence>
<accession>A0ABU6K6A1</accession>
<comment type="caution">
    <text evidence="8">The sequence shown here is derived from an EMBL/GenBank/DDBJ whole genome shotgun (WGS) entry which is preliminary data.</text>
</comment>
<protein>
    <recommendedName>
        <fullName evidence="7">Endolytic murein transglycosylase</fullName>
        <ecNumber evidence="7">4.2.2.29</ecNumber>
    </recommendedName>
    <alternativeName>
        <fullName evidence="7">Peptidoglycan lytic transglycosylase</fullName>
    </alternativeName>
    <alternativeName>
        <fullName evidence="7">Peptidoglycan polymerization terminase</fullName>
    </alternativeName>
</protein>
<keyword evidence="7" id="KW-0997">Cell inner membrane</keyword>
<dbReference type="HAMAP" id="MF_02065">
    <property type="entry name" value="MltG"/>
    <property type="match status" value="1"/>
</dbReference>
<feature type="site" description="Important for catalytic activity" evidence="7">
    <location>
        <position position="215"/>
    </location>
</feature>
<evidence type="ECO:0000256" key="1">
    <source>
        <dbReference type="ARBA" id="ARBA00022475"/>
    </source>
</evidence>
<keyword evidence="3 7" id="KW-1133">Transmembrane helix</keyword>
<dbReference type="Proteomes" id="UP001331561">
    <property type="component" value="Unassembled WGS sequence"/>
</dbReference>
<evidence type="ECO:0000256" key="4">
    <source>
        <dbReference type="ARBA" id="ARBA00023136"/>
    </source>
</evidence>